<dbReference type="InterPro" id="IPR032041">
    <property type="entry name" value="Cdc73_N"/>
</dbReference>
<comment type="caution">
    <text evidence="9">The sequence shown here is derived from an EMBL/GenBank/DDBJ whole genome shotgun (WGS) entry which is preliminary data.</text>
</comment>
<keyword evidence="10" id="KW-1185">Reference proteome</keyword>
<protein>
    <submittedName>
        <fullName evidence="9">Uncharacterized protein</fullName>
    </submittedName>
</protein>
<accession>A0A8H7VCX6</accession>
<proteinExistence type="inferred from homology"/>
<dbReference type="AlphaFoldDB" id="A0A8H7VCX6"/>
<dbReference type="EMBL" id="JAEPRD010000007">
    <property type="protein sequence ID" value="KAG2211913.1"/>
    <property type="molecule type" value="Genomic_DNA"/>
</dbReference>
<evidence type="ECO:0000259" key="8">
    <source>
        <dbReference type="Pfam" id="PF16050"/>
    </source>
</evidence>
<comment type="similarity">
    <text evidence="2">Belongs to the CDC73 family.</text>
</comment>
<organism evidence="9 10">
    <name type="scientific">Mucor saturninus</name>
    <dbReference type="NCBI Taxonomy" id="64648"/>
    <lineage>
        <taxon>Eukaryota</taxon>
        <taxon>Fungi</taxon>
        <taxon>Fungi incertae sedis</taxon>
        <taxon>Mucoromycota</taxon>
        <taxon>Mucoromycotina</taxon>
        <taxon>Mucoromycetes</taxon>
        <taxon>Mucorales</taxon>
        <taxon>Mucorineae</taxon>
        <taxon>Mucoraceae</taxon>
        <taxon>Mucor</taxon>
    </lineage>
</organism>
<feature type="compositionally biased region" description="Basic and acidic residues" evidence="6">
    <location>
        <begin position="267"/>
        <end position="287"/>
    </location>
</feature>
<reference evidence="9" key="1">
    <citation type="submission" date="2020-12" db="EMBL/GenBank/DDBJ databases">
        <title>Metabolic potential, ecology and presence of endohyphal bacteria is reflected in genomic diversity of Mucoromycotina.</title>
        <authorList>
            <person name="Muszewska A."/>
            <person name="Okrasinska A."/>
            <person name="Steczkiewicz K."/>
            <person name="Drgas O."/>
            <person name="Orlowska M."/>
            <person name="Perlinska-Lenart U."/>
            <person name="Aleksandrzak-Piekarczyk T."/>
            <person name="Szatraj K."/>
            <person name="Zielenkiewicz U."/>
            <person name="Pilsyk S."/>
            <person name="Malc E."/>
            <person name="Mieczkowski P."/>
            <person name="Kruszewska J.S."/>
            <person name="Biernat P."/>
            <person name="Pawlowska J."/>
        </authorList>
    </citation>
    <scope>NUCLEOTIDE SEQUENCE</scope>
    <source>
        <strain evidence="9">WA0000017839</strain>
    </source>
</reference>
<dbReference type="GO" id="GO:0000993">
    <property type="term" value="F:RNA polymerase II complex binding"/>
    <property type="evidence" value="ECO:0007669"/>
    <property type="project" value="TreeGrafter"/>
</dbReference>
<dbReference type="PANTHER" id="PTHR12466">
    <property type="entry name" value="CDC73 DOMAIN PROTEIN"/>
    <property type="match status" value="1"/>
</dbReference>
<comment type="subcellular location">
    <subcellularLocation>
        <location evidence="1">Nucleus</location>
    </subcellularLocation>
</comment>
<evidence type="ECO:0000256" key="2">
    <source>
        <dbReference type="ARBA" id="ARBA00010427"/>
    </source>
</evidence>
<keyword evidence="3" id="KW-0805">Transcription regulation</keyword>
<dbReference type="InterPro" id="IPR007852">
    <property type="entry name" value="Cdc73/Parafibromin"/>
</dbReference>
<evidence type="ECO:0000256" key="6">
    <source>
        <dbReference type="SAM" id="MobiDB-lite"/>
    </source>
</evidence>
<dbReference type="Pfam" id="PF05179">
    <property type="entry name" value="CDC73_C"/>
    <property type="match status" value="1"/>
</dbReference>
<evidence type="ECO:0000313" key="10">
    <source>
        <dbReference type="Proteomes" id="UP000603453"/>
    </source>
</evidence>
<dbReference type="GO" id="GO:0006368">
    <property type="term" value="P:transcription elongation by RNA polymerase II"/>
    <property type="evidence" value="ECO:0007669"/>
    <property type="project" value="InterPro"/>
</dbReference>
<dbReference type="InterPro" id="IPR038103">
    <property type="entry name" value="CDC73_C_sf"/>
</dbReference>
<evidence type="ECO:0000256" key="3">
    <source>
        <dbReference type="ARBA" id="ARBA00023015"/>
    </source>
</evidence>
<feature type="domain" description="Cell division control protein 73 C-terminal" evidence="7">
    <location>
        <begin position="235"/>
        <end position="386"/>
    </location>
</feature>
<dbReference type="InterPro" id="IPR031336">
    <property type="entry name" value="CDC73_C"/>
</dbReference>
<keyword evidence="5" id="KW-0539">Nucleus</keyword>
<name>A0A8H7VCX6_9FUNG</name>
<dbReference type="PANTHER" id="PTHR12466:SF8">
    <property type="entry name" value="PARAFIBROMIN"/>
    <property type="match status" value="1"/>
</dbReference>
<dbReference type="FunFam" id="3.40.50.11990:FF:000002">
    <property type="entry name" value="protein CDC73 homolog"/>
    <property type="match status" value="1"/>
</dbReference>
<sequence length="397" mass="44960">LLQMDPLSLLRESTINNKPVVLLDADGASVPNISDAKNIQFNGDTIFPRDTPTNFKKTTAAENETYALETLIFLVQNAQLDNSAYFKECRNRQIEHVSIVDRRKILDYLTGKVDQSPNVIQANNTEKRPRDDVTSTESSIKKAKVTPLKSDDSIFIVKQVVSREREILTLSSVLRGNKNFTHAINLAQQLVLKKEVPVARLNTQKSGIPAAHKPSSAVPAKSAAAVKSQKLSSKDKIPLIIVPAAPTAKFTLYNIKQFLEDQKYEDSQALRDEGRKKPERVTVERKKPNGQSVPYHVVDSVAHFKQSDWDRVCCVFVAGQLWQFKGWKWEKPVELFSNVKGFYPKWTSDKITAPASEWAVSEMNIHRHKRHMDKAAVSQFWDALDSYNATHKQYLNF</sequence>
<dbReference type="Gene3D" id="3.40.50.11990">
    <property type="entry name" value="RNA polymerase II accessory factor, Cdc73 C-terminal domain"/>
    <property type="match status" value="1"/>
</dbReference>
<evidence type="ECO:0000256" key="4">
    <source>
        <dbReference type="ARBA" id="ARBA00023163"/>
    </source>
</evidence>
<dbReference type="GO" id="GO:0016593">
    <property type="term" value="C:Cdc73/Paf1 complex"/>
    <property type="evidence" value="ECO:0007669"/>
    <property type="project" value="InterPro"/>
</dbReference>
<feature type="region of interest" description="Disordered" evidence="6">
    <location>
        <begin position="267"/>
        <end position="288"/>
    </location>
</feature>
<evidence type="ECO:0000256" key="5">
    <source>
        <dbReference type="ARBA" id="ARBA00023242"/>
    </source>
</evidence>
<evidence type="ECO:0000313" key="9">
    <source>
        <dbReference type="EMBL" id="KAG2211913.1"/>
    </source>
</evidence>
<dbReference type="Proteomes" id="UP000603453">
    <property type="component" value="Unassembled WGS sequence"/>
</dbReference>
<keyword evidence="4" id="KW-0804">Transcription</keyword>
<dbReference type="OrthoDB" id="2186602at2759"/>
<gene>
    <name evidence="9" type="ORF">INT47_004600</name>
</gene>
<evidence type="ECO:0000259" key="7">
    <source>
        <dbReference type="Pfam" id="PF05179"/>
    </source>
</evidence>
<evidence type="ECO:0000256" key="1">
    <source>
        <dbReference type="ARBA" id="ARBA00004123"/>
    </source>
</evidence>
<dbReference type="Pfam" id="PF16050">
    <property type="entry name" value="CDC73_N"/>
    <property type="match status" value="1"/>
</dbReference>
<dbReference type="GO" id="GO:0032968">
    <property type="term" value="P:positive regulation of transcription elongation by RNA polymerase II"/>
    <property type="evidence" value="ECO:0007669"/>
    <property type="project" value="TreeGrafter"/>
</dbReference>
<feature type="domain" description="Paf1 complex subunit Cdc73 N-terminal" evidence="8">
    <location>
        <begin position="5"/>
        <end position="145"/>
    </location>
</feature>
<feature type="non-terminal residue" evidence="9">
    <location>
        <position position="1"/>
    </location>
</feature>